<evidence type="ECO:0000313" key="2">
    <source>
        <dbReference type="Proteomes" id="UP000006643"/>
    </source>
</evidence>
<organism evidence="1 2">
    <name type="scientific">Phytophthora infestans (strain T30-4)</name>
    <name type="common">Potato late blight agent</name>
    <dbReference type="NCBI Taxonomy" id="403677"/>
    <lineage>
        <taxon>Eukaryota</taxon>
        <taxon>Sar</taxon>
        <taxon>Stramenopiles</taxon>
        <taxon>Oomycota</taxon>
        <taxon>Peronosporomycetes</taxon>
        <taxon>Peronosporales</taxon>
        <taxon>Peronosporaceae</taxon>
        <taxon>Phytophthora</taxon>
    </lineage>
</organism>
<dbReference type="GeneID" id="9469346"/>
<keyword evidence="2" id="KW-1185">Reference proteome</keyword>
<dbReference type="AlphaFoldDB" id="D0MUB5"/>
<name>D0MUB5_PHYIT</name>
<dbReference type="OrthoDB" id="77750at2759"/>
<proteinExistence type="predicted"/>
<sequence length="108" mass="11577">MASSDNCQPQIVDENVKSVVALGATELHQHVASRMRAALGRPLPQVEVRFENVSISASITVKDEAQAQTELPTIANVIKQSARQVGLDVTSSRKTSFATSVACLSQEQ</sequence>
<gene>
    <name evidence="1" type="ORF">PITG_01881</name>
</gene>
<reference evidence="2" key="1">
    <citation type="journal article" date="2009" name="Nature">
        <title>Genome sequence and analysis of the Irish potato famine pathogen Phytophthora infestans.</title>
        <authorList>
            <consortium name="The Broad Institute Genome Sequencing Platform"/>
            <person name="Haas B.J."/>
            <person name="Kamoun S."/>
            <person name="Zody M.C."/>
            <person name="Jiang R.H."/>
            <person name="Handsaker R.E."/>
            <person name="Cano L.M."/>
            <person name="Grabherr M."/>
            <person name="Kodira C.D."/>
            <person name="Raffaele S."/>
            <person name="Torto-Alalibo T."/>
            <person name="Bozkurt T.O."/>
            <person name="Ah-Fong A.M."/>
            <person name="Alvarado L."/>
            <person name="Anderson V.L."/>
            <person name="Armstrong M.R."/>
            <person name="Avrova A."/>
            <person name="Baxter L."/>
            <person name="Beynon J."/>
            <person name="Boevink P.C."/>
            <person name="Bollmann S.R."/>
            <person name="Bos J.I."/>
            <person name="Bulone V."/>
            <person name="Cai G."/>
            <person name="Cakir C."/>
            <person name="Carrington J.C."/>
            <person name="Chawner M."/>
            <person name="Conti L."/>
            <person name="Costanzo S."/>
            <person name="Ewan R."/>
            <person name="Fahlgren N."/>
            <person name="Fischbach M.A."/>
            <person name="Fugelstad J."/>
            <person name="Gilroy E.M."/>
            <person name="Gnerre S."/>
            <person name="Green P.J."/>
            <person name="Grenville-Briggs L.J."/>
            <person name="Griffith J."/>
            <person name="Grunwald N.J."/>
            <person name="Horn K."/>
            <person name="Horner N.R."/>
            <person name="Hu C.H."/>
            <person name="Huitema E."/>
            <person name="Jeong D.H."/>
            <person name="Jones A.M."/>
            <person name="Jones J.D."/>
            <person name="Jones R.W."/>
            <person name="Karlsson E.K."/>
            <person name="Kunjeti S.G."/>
            <person name="Lamour K."/>
            <person name="Liu Z."/>
            <person name="Ma L."/>
            <person name="Maclean D."/>
            <person name="Chibucos M.C."/>
            <person name="McDonald H."/>
            <person name="McWalters J."/>
            <person name="Meijer H.J."/>
            <person name="Morgan W."/>
            <person name="Morris P.F."/>
            <person name="Munro C.A."/>
            <person name="O'Neill K."/>
            <person name="Ospina-Giraldo M."/>
            <person name="Pinzon A."/>
            <person name="Pritchard L."/>
            <person name="Ramsahoye B."/>
            <person name="Ren Q."/>
            <person name="Restrepo S."/>
            <person name="Roy S."/>
            <person name="Sadanandom A."/>
            <person name="Savidor A."/>
            <person name="Schornack S."/>
            <person name="Schwartz D.C."/>
            <person name="Schumann U.D."/>
            <person name="Schwessinger B."/>
            <person name="Seyer L."/>
            <person name="Sharpe T."/>
            <person name="Silvar C."/>
            <person name="Song J."/>
            <person name="Studholme D.J."/>
            <person name="Sykes S."/>
            <person name="Thines M."/>
            <person name="van de Vondervoort P.J."/>
            <person name="Phuntumart V."/>
            <person name="Wawra S."/>
            <person name="Weide R."/>
            <person name="Win J."/>
            <person name="Young C."/>
            <person name="Zhou S."/>
            <person name="Fry W."/>
            <person name="Meyers B.C."/>
            <person name="van West P."/>
            <person name="Ristaino J."/>
            <person name="Govers F."/>
            <person name="Birch P.R."/>
            <person name="Whisson S.C."/>
            <person name="Judelson H.S."/>
            <person name="Nusbaum C."/>
        </authorList>
    </citation>
    <scope>NUCLEOTIDE SEQUENCE [LARGE SCALE GENOMIC DNA]</scope>
    <source>
        <strain evidence="2">T30-4</strain>
    </source>
</reference>
<dbReference type="VEuPathDB" id="FungiDB:PITG_01881"/>
<dbReference type="HOGENOM" id="CLU_000604_91_1_1"/>
<protein>
    <submittedName>
        <fullName evidence="1">Uncharacterized protein</fullName>
    </submittedName>
</protein>
<dbReference type="Proteomes" id="UP000006643">
    <property type="component" value="Unassembled WGS sequence"/>
</dbReference>
<dbReference type="EMBL" id="DS028119">
    <property type="protein sequence ID" value="EEY61562.1"/>
    <property type="molecule type" value="Genomic_DNA"/>
</dbReference>
<dbReference type="RefSeq" id="XP_002908479.1">
    <property type="nucleotide sequence ID" value="XM_002908433.1"/>
</dbReference>
<dbReference type="InParanoid" id="D0MUB5"/>
<evidence type="ECO:0000313" key="1">
    <source>
        <dbReference type="EMBL" id="EEY61562.1"/>
    </source>
</evidence>
<dbReference type="KEGG" id="pif:PITG_01881"/>
<accession>D0MUB5</accession>